<dbReference type="Proteomes" id="UP000287330">
    <property type="component" value="Unassembled WGS sequence"/>
</dbReference>
<evidence type="ECO:0000256" key="1">
    <source>
        <dbReference type="PIRSR" id="PIRSR620023-1"/>
    </source>
</evidence>
<gene>
    <name evidence="3" type="primary">pseG</name>
    <name evidence="3" type="ORF">CWE25_07890</name>
</gene>
<proteinExistence type="predicted"/>
<feature type="binding site" evidence="2">
    <location>
        <position position="174"/>
    </location>
    <ligand>
        <name>substrate</name>
    </ligand>
</feature>
<name>A0A432XYI2_9GAMM</name>
<protein>
    <submittedName>
        <fullName evidence="3">UDP-2,4-diacetamido-2,4, 6-trideoxy-beta-L-altropyranose hydrolase</fullName>
    </submittedName>
</protein>
<keyword evidence="4" id="KW-1185">Reference proteome</keyword>
<evidence type="ECO:0000313" key="3">
    <source>
        <dbReference type="EMBL" id="RUO53802.1"/>
    </source>
</evidence>
<keyword evidence="3" id="KW-0378">Hydrolase</keyword>
<evidence type="ECO:0000313" key="4">
    <source>
        <dbReference type="Proteomes" id="UP000287330"/>
    </source>
</evidence>
<dbReference type="SUPFAM" id="SSF53756">
    <property type="entry name" value="UDP-Glycosyltransferase/glycogen phosphorylase"/>
    <property type="match status" value="1"/>
</dbReference>
<sequence length="361" mass="39409">MVPDNVFFRADASLEIGSGHVMRCLALAVALEKKGIKIFFLSRPHEGNLISFVRDKGFSVVELGLPKENTPTTNGYEQWLGASSRADAMESLELLADIQGTVWMVTDHYGIGDSWEKAIRKRVDKVVSLDDLANRKHDCDVLIDSSFERKAADYEGLVAEGTRILTGTKYCLLRSEFGQTRQKAVQRTFELPLNRILVTLGGVDIHNITKLVISELDQSNIPDNTHLDVVIGPASPHADALQTRANQSRLRVDINQGVNNMAERLMLADLCIGAVGSSVWERCCLGCPSLVATIAANQAEGTRKLESSGVVVSFSPLVPGELKRVVDAIDVPTLKMLSVNGFSLVDGLGTERIVRVLLGQE</sequence>
<evidence type="ECO:0000256" key="2">
    <source>
        <dbReference type="PIRSR" id="PIRSR620023-2"/>
    </source>
</evidence>
<dbReference type="InterPro" id="IPR020023">
    <property type="entry name" value="PseG"/>
</dbReference>
<reference evidence="4" key="1">
    <citation type="journal article" date="2018" name="Front. Microbiol.">
        <title>Genome-Based Analysis Reveals the Taxonomy and Diversity of the Family Idiomarinaceae.</title>
        <authorList>
            <person name="Liu Y."/>
            <person name="Lai Q."/>
            <person name="Shao Z."/>
        </authorList>
    </citation>
    <scope>NUCLEOTIDE SEQUENCE [LARGE SCALE GENOMIC DNA]</scope>
    <source>
        <strain evidence="4">F23</strain>
    </source>
</reference>
<dbReference type="NCBIfam" id="TIGR03590">
    <property type="entry name" value="PseG"/>
    <property type="match status" value="1"/>
</dbReference>
<organism evidence="3 4">
    <name type="scientific">Idiomarina fontislapidosi</name>
    <dbReference type="NCBI Taxonomy" id="263723"/>
    <lineage>
        <taxon>Bacteria</taxon>
        <taxon>Pseudomonadati</taxon>
        <taxon>Pseudomonadota</taxon>
        <taxon>Gammaproteobacteria</taxon>
        <taxon>Alteromonadales</taxon>
        <taxon>Idiomarinaceae</taxon>
        <taxon>Idiomarina</taxon>
    </lineage>
</organism>
<feature type="binding site" evidence="2">
    <location>
        <position position="281"/>
    </location>
    <ligand>
        <name>substrate</name>
    </ligand>
</feature>
<accession>A0A432XYI2</accession>
<dbReference type="RefSeq" id="WP_110574308.1">
    <property type="nucleotide sequence ID" value="NZ_PIPV01000005.1"/>
</dbReference>
<dbReference type="GO" id="GO:0016787">
    <property type="term" value="F:hydrolase activity"/>
    <property type="evidence" value="ECO:0007669"/>
    <property type="project" value="UniProtKB-KW"/>
</dbReference>
<comment type="caution">
    <text evidence="3">The sequence shown here is derived from an EMBL/GenBank/DDBJ whole genome shotgun (WGS) entry which is preliminary data.</text>
</comment>
<dbReference type="OrthoDB" id="9788924at2"/>
<dbReference type="Gene3D" id="3.40.50.11190">
    <property type="match status" value="1"/>
</dbReference>
<dbReference type="EMBL" id="PIPV01000005">
    <property type="protein sequence ID" value="RUO53802.1"/>
    <property type="molecule type" value="Genomic_DNA"/>
</dbReference>
<feature type="active site" description="Proton acceptor" evidence="1">
    <location>
        <position position="20"/>
    </location>
</feature>
<dbReference type="AlphaFoldDB" id="A0A432XYI2"/>
<dbReference type="Gene3D" id="3.40.50.2000">
    <property type="entry name" value="Glycogen Phosphorylase B"/>
    <property type="match status" value="1"/>
</dbReference>